<name>A0A9P6LYT4_9FUNG</name>
<keyword evidence="2" id="KW-1185">Reference proteome</keyword>
<dbReference type="EMBL" id="JAAAHW010006984">
    <property type="protein sequence ID" value="KAF9952468.1"/>
    <property type="molecule type" value="Genomic_DNA"/>
</dbReference>
<dbReference type="PANTHER" id="PTHR12751:SF18">
    <property type="entry name" value="PHOSPHATASE AND ACTIN REGULATOR 1"/>
    <property type="match status" value="1"/>
</dbReference>
<organism evidence="1 2">
    <name type="scientific">Modicella reniformis</name>
    <dbReference type="NCBI Taxonomy" id="1440133"/>
    <lineage>
        <taxon>Eukaryota</taxon>
        <taxon>Fungi</taxon>
        <taxon>Fungi incertae sedis</taxon>
        <taxon>Mucoromycota</taxon>
        <taxon>Mortierellomycotina</taxon>
        <taxon>Mortierellomycetes</taxon>
        <taxon>Mortierellales</taxon>
        <taxon>Mortierellaceae</taxon>
        <taxon>Modicella</taxon>
    </lineage>
</organism>
<proteinExistence type="predicted"/>
<accession>A0A9P6LYT4</accession>
<evidence type="ECO:0000313" key="1">
    <source>
        <dbReference type="EMBL" id="KAF9952468.1"/>
    </source>
</evidence>
<protein>
    <submittedName>
        <fullName evidence="1">Uncharacterized protein</fullName>
    </submittedName>
</protein>
<gene>
    <name evidence="1" type="ORF">BGZ65_005238</name>
</gene>
<sequence length="117" mass="13354">QKNAFDLDCIGTNHDVYSLSRLGGYGNIVANGNDNLEDDDEIESDCSSSPKMTTFNETIEIIPTYRKSEYNRRSDKNATFKILNPDMKVEIKNELNNFKMKEMAVHIESMGNTSFHH</sequence>
<evidence type="ECO:0000313" key="2">
    <source>
        <dbReference type="Proteomes" id="UP000749646"/>
    </source>
</evidence>
<dbReference type="PANTHER" id="PTHR12751">
    <property type="entry name" value="PHOSPHATASE AND ACTIN REGULATOR PHACTR"/>
    <property type="match status" value="1"/>
</dbReference>
<dbReference type="GO" id="GO:0030036">
    <property type="term" value="P:actin cytoskeleton organization"/>
    <property type="evidence" value="ECO:0007669"/>
    <property type="project" value="TreeGrafter"/>
</dbReference>
<feature type="non-terminal residue" evidence="1">
    <location>
        <position position="1"/>
    </location>
</feature>
<dbReference type="GO" id="GO:0003779">
    <property type="term" value="F:actin binding"/>
    <property type="evidence" value="ECO:0007669"/>
    <property type="project" value="TreeGrafter"/>
</dbReference>
<reference evidence="1" key="1">
    <citation type="journal article" date="2020" name="Fungal Divers.">
        <title>Resolving the Mortierellaceae phylogeny through synthesis of multi-gene phylogenetics and phylogenomics.</title>
        <authorList>
            <person name="Vandepol N."/>
            <person name="Liber J."/>
            <person name="Desiro A."/>
            <person name="Na H."/>
            <person name="Kennedy M."/>
            <person name="Barry K."/>
            <person name="Grigoriev I.V."/>
            <person name="Miller A.N."/>
            <person name="O'Donnell K."/>
            <person name="Stajich J.E."/>
            <person name="Bonito G."/>
        </authorList>
    </citation>
    <scope>NUCLEOTIDE SEQUENCE</scope>
    <source>
        <strain evidence="1">MES-2147</strain>
    </source>
</reference>
<dbReference type="OrthoDB" id="5563016at2759"/>
<dbReference type="Proteomes" id="UP000749646">
    <property type="component" value="Unassembled WGS sequence"/>
</dbReference>
<dbReference type="AlphaFoldDB" id="A0A9P6LYT4"/>
<comment type="caution">
    <text evidence="1">The sequence shown here is derived from an EMBL/GenBank/DDBJ whole genome shotgun (WGS) entry which is preliminary data.</text>
</comment>